<gene>
    <name evidence="1" type="ORF">D6D85_01675</name>
    <name evidence="2" type="ORF">EF810_01400</name>
</gene>
<proteinExistence type="predicted"/>
<organism evidence="1 3">
    <name type="scientific">Candidatus Methanodesulfokora washburnensis</name>
    <dbReference type="NCBI Taxonomy" id="2478471"/>
    <lineage>
        <taxon>Archaea</taxon>
        <taxon>Thermoproteota</taxon>
        <taxon>Candidatus Korarchaeia</taxon>
        <taxon>Candidatus Korarchaeia incertae sedis</taxon>
        <taxon>Candidatus Methanodesulfokora</taxon>
    </lineage>
</organism>
<dbReference type="AlphaFoldDB" id="A0A3R9RT02"/>
<sequence>MEELDELEKELSEVVRKISEKRGFNDEKSKNLLSDLVIAFIRSLTDGKIPDVDEWMSIAFRAKRVPVCRHPCAFSDSLEKVLMKYRFTDFHFRVILRRIS</sequence>
<evidence type="ECO:0000313" key="3">
    <source>
        <dbReference type="Proteomes" id="UP000277582"/>
    </source>
</evidence>
<comment type="caution">
    <text evidence="1">The sequence shown here is derived from an EMBL/GenBank/DDBJ whole genome shotgun (WGS) entry which is preliminary data.</text>
</comment>
<keyword evidence="3" id="KW-1185">Reference proteome</keyword>
<evidence type="ECO:0000313" key="2">
    <source>
        <dbReference type="EMBL" id="RZN63127.1"/>
    </source>
</evidence>
<dbReference type="EMBL" id="RXII01000023">
    <property type="protein sequence ID" value="RZN63127.1"/>
    <property type="molecule type" value="Genomic_DNA"/>
</dbReference>
<dbReference type="EMBL" id="RCOS01000026">
    <property type="protein sequence ID" value="RSN78004.1"/>
    <property type="molecule type" value="Genomic_DNA"/>
</dbReference>
<dbReference type="RefSeq" id="WP_125670331.1">
    <property type="nucleotide sequence ID" value="NZ_RCOS01000026.1"/>
</dbReference>
<dbReference type="OrthoDB" id="384449at2157"/>
<evidence type="ECO:0000313" key="4">
    <source>
        <dbReference type="Proteomes" id="UP000316217"/>
    </source>
</evidence>
<evidence type="ECO:0000313" key="1">
    <source>
        <dbReference type="EMBL" id="RSN78004.1"/>
    </source>
</evidence>
<dbReference type="Proteomes" id="UP000316217">
    <property type="component" value="Unassembled WGS sequence"/>
</dbReference>
<protein>
    <submittedName>
        <fullName evidence="1">Uncharacterized protein</fullName>
    </submittedName>
</protein>
<reference evidence="1 3" key="1">
    <citation type="submission" date="2018-10" db="EMBL/GenBank/DDBJ databases">
        <title>Co-occurring genomic capacity for anaerobic methane metabolism and dissimilatory sulfite reduction discovered in the Korarchaeota.</title>
        <authorList>
            <person name="Mckay L.J."/>
            <person name="Dlakic M."/>
            <person name="Fields M.W."/>
            <person name="Delmont T.O."/>
            <person name="Eren A.M."/>
            <person name="Jay Z.J."/>
            <person name="Klingelsmith K.B."/>
            <person name="Rusch D.B."/>
            <person name="Inskeep W.P."/>
        </authorList>
    </citation>
    <scope>NUCLEOTIDE SEQUENCE [LARGE SCALE GENOMIC DNA]</scope>
    <source>
        <strain evidence="1 3">MDKW</strain>
    </source>
</reference>
<dbReference type="Proteomes" id="UP000277582">
    <property type="component" value="Unassembled WGS sequence"/>
</dbReference>
<reference evidence="2 4" key="2">
    <citation type="journal article" date="2019" name="Nat. Microbiol.">
        <title>Wide diversity of methane and short-chain alkane metabolisms in uncultured archaea.</title>
        <authorList>
            <person name="Borrel G."/>
            <person name="Adam P.S."/>
            <person name="McKay L.J."/>
            <person name="Chen L.X."/>
            <person name="Sierra-Garcia I.N."/>
            <person name="Sieber C.M."/>
            <person name="Letourneur Q."/>
            <person name="Ghozlane A."/>
            <person name="Andersen G.L."/>
            <person name="Li W.J."/>
            <person name="Hallam S.J."/>
            <person name="Muyzer G."/>
            <person name="de Oliveira V.M."/>
            <person name="Inskeep W.P."/>
            <person name="Banfield J.F."/>
            <person name="Gribaldo S."/>
        </authorList>
    </citation>
    <scope>NUCLEOTIDE SEQUENCE [LARGE SCALE GENOMIC DNA]</scope>
    <source>
        <strain evidence="2">NM4</strain>
    </source>
</reference>
<name>A0A3R9RT02_9CREN</name>
<accession>A0A3R9RT02</accession>